<dbReference type="AlphaFoldDB" id="A0A336M2L4"/>
<keyword evidence="17" id="KW-0175">Coiled coil</keyword>
<keyword evidence="5" id="KW-0285">Flavoprotein</keyword>
<dbReference type="GO" id="GO:0005524">
    <property type="term" value="F:ATP binding"/>
    <property type="evidence" value="ECO:0007669"/>
    <property type="project" value="UniProtKB-KW"/>
</dbReference>
<comment type="pathway">
    <text evidence="2">Cofactor biosynthesis; FMN biosynthesis; FMN from riboflavin (ATP route): step 1/1.</text>
</comment>
<evidence type="ECO:0000256" key="14">
    <source>
        <dbReference type="ARBA" id="ARBA00050912"/>
    </source>
</evidence>
<keyword evidence="9" id="KW-0547">Nucleotide-binding</keyword>
<dbReference type="GO" id="GO:0046872">
    <property type="term" value="F:metal ion binding"/>
    <property type="evidence" value="ECO:0007669"/>
    <property type="project" value="UniProtKB-KW"/>
</dbReference>
<protein>
    <recommendedName>
        <fullName evidence="4">Riboflavin kinase</fullName>
        <ecNumber evidence="3">2.7.1.26</ecNumber>
    </recommendedName>
    <alternativeName>
        <fullName evidence="16">ATP:riboflavin 5'-phosphotransferase</fullName>
    </alternativeName>
    <alternativeName>
        <fullName evidence="13">Flavokinase</fullName>
    </alternativeName>
</protein>
<dbReference type="UniPathway" id="UPA00276">
    <property type="reaction ID" value="UER00406"/>
</dbReference>
<evidence type="ECO:0000256" key="16">
    <source>
        <dbReference type="ARBA" id="ARBA00077632"/>
    </source>
</evidence>
<comment type="cofactor">
    <cofactor evidence="1">
        <name>Zn(2+)</name>
        <dbReference type="ChEBI" id="CHEBI:29105"/>
    </cofactor>
</comment>
<evidence type="ECO:0000313" key="19">
    <source>
        <dbReference type="EMBL" id="SSX24496.1"/>
    </source>
</evidence>
<dbReference type="VEuPathDB" id="VectorBase:CSON010857"/>
<organism evidence="19">
    <name type="scientific">Culicoides sonorensis</name>
    <name type="common">Biting midge</name>
    <dbReference type="NCBI Taxonomy" id="179676"/>
    <lineage>
        <taxon>Eukaryota</taxon>
        <taxon>Metazoa</taxon>
        <taxon>Ecdysozoa</taxon>
        <taxon>Arthropoda</taxon>
        <taxon>Hexapoda</taxon>
        <taxon>Insecta</taxon>
        <taxon>Pterygota</taxon>
        <taxon>Neoptera</taxon>
        <taxon>Endopterygota</taxon>
        <taxon>Diptera</taxon>
        <taxon>Nematocera</taxon>
        <taxon>Chironomoidea</taxon>
        <taxon>Ceratopogonidae</taxon>
        <taxon>Ceratopogoninae</taxon>
        <taxon>Culicoides</taxon>
        <taxon>Monoculicoides</taxon>
    </lineage>
</organism>
<dbReference type="FunFam" id="2.40.30.30:FF:000002">
    <property type="entry name" value="Riboflavin kinase, putative"/>
    <property type="match status" value="1"/>
</dbReference>
<dbReference type="SMART" id="SM00904">
    <property type="entry name" value="Flavokinase"/>
    <property type="match status" value="1"/>
</dbReference>
<proteinExistence type="predicted"/>
<reference evidence="19" key="1">
    <citation type="submission" date="2018-07" db="EMBL/GenBank/DDBJ databases">
        <authorList>
            <person name="Quirk P.G."/>
            <person name="Krulwich T.A."/>
        </authorList>
    </citation>
    <scope>NUCLEOTIDE SEQUENCE</scope>
</reference>
<keyword evidence="8" id="KW-0479">Metal-binding</keyword>
<dbReference type="GO" id="GO:0009231">
    <property type="term" value="P:riboflavin biosynthetic process"/>
    <property type="evidence" value="ECO:0007669"/>
    <property type="project" value="InterPro"/>
</dbReference>
<gene>
    <name evidence="19" type="primary">CSON010857</name>
</gene>
<keyword evidence="12" id="KW-0067">ATP-binding</keyword>
<evidence type="ECO:0000256" key="17">
    <source>
        <dbReference type="SAM" id="Coils"/>
    </source>
</evidence>
<evidence type="ECO:0000256" key="15">
    <source>
        <dbReference type="ARBA" id="ARBA00054097"/>
    </source>
</evidence>
<evidence type="ECO:0000256" key="1">
    <source>
        <dbReference type="ARBA" id="ARBA00001947"/>
    </source>
</evidence>
<dbReference type="PANTHER" id="PTHR22749">
    <property type="entry name" value="RIBOFLAVIN KINASE/FMN ADENYLYLTRANSFERASE"/>
    <property type="match status" value="1"/>
</dbReference>
<evidence type="ECO:0000256" key="10">
    <source>
        <dbReference type="ARBA" id="ARBA00022777"/>
    </source>
</evidence>
<comment type="function">
    <text evidence="15">Catalyzes the phosphorylation of riboflavin (vitamin B2) to form flavin-mononucleotide (FMN), hence rate-limiting enzyme in the synthesis of FAD. Essential for TNF-induced reactive oxygen species (ROS) production. Through its interaction with both TNFRSF1A and CYBA, physically and functionally couples TNFRSF1A to NADPH oxidase. TNF-activation of RFK may enhance the incorporation of FAD in NADPH oxidase, a critical step for the assembly and activation of NADPH oxidase.</text>
</comment>
<evidence type="ECO:0000259" key="18">
    <source>
        <dbReference type="SMART" id="SM00904"/>
    </source>
</evidence>
<dbReference type="GO" id="GO:0009398">
    <property type="term" value="P:FMN biosynthetic process"/>
    <property type="evidence" value="ECO:0007669"/>
    <property type="project" value="UniProtKB-UniPathway"/>
</dbReference>
<dbReference type="Pfam" id="PF01687">
    <property type="entry name" value="Flavokinase"/>
    <property type="match status" value="1"/>
</dbReference>
<evidence type="ECO:0000256" key="4">
    <source>
        <dbReference type="ARBA" id="ARBA00017394"/>
    </source>
</evidence>
<feature type="coiled-coil region" evidence="17">
    <location>
        <begin position="121"/>
        <end position="148"/>
    </location>
</feature>
<accession>A0A336M2L4</accession>
<dbReference type="InterPro" id="IPR023465">
    <property type="entry name" value="Riboflavin_kinase_dom_sf"/>
</dbReference>
<evidence type="ECO:0000256" key="3">
    <source>
        <dbReference type="ARBA" id="ARBA00012105"/>
    </source>
</evidence>
<evidence type="ECO:0000256" key="8">
    <source>
        <dbReference type="ARBA" id="ARBA00022723"/>
    </source>
</evidence>
<dbReference type="OMA" id="NGEVHKM"/>
<evidence type="ECO:0000256" key="6">
    <source>
        <dbReference type="ARBA" id="ARBA00022643"/>
    </source>
</evidence>
<dbReference type="GO" id="GO:0008531">
    <property type="term" value="F:riboflavin kinase activity"/>
    <property type="evidence" value="ECO:0007669"/>
    <property type="project" value="UniProtKB-EC"/>
</dbReference>
<dbReference type="PANTHER" id="PTHR22749:SF6">
    <property type="entry name" value="RIBOFLAVIN KINASE"/>
    <property type="match status" value="1"/>
</dbReference>
<dbReference type="SUPFAM" id="SSF82114">
    <property type="entry name" value="Riboflavin kinase-like"/>
    <property type="match status" value="1"/>
</dbReference>
<dbReference type="EMBL" id="UFQT01000450">
    <property type="protein sequence ID" value="SSX24496.1"/>
    <property type="molecule type" value="Genomic_DNA"/>
</dbReference>
<keyword evidence="11" id="KW-0862">Zinc</keyword>
<dbReference type="EC" id="2.7.1.26" evidence="3"/>
<dbReference type="Gene3D" id="2.40.30.30">
    <property type="entry name" value="Riboflavin kinase-like"/>
    <property type="match status" value="1"/>
</dbReference>
<keyword evidence="6" id="KW-0288">FMN</keyword>
<evidence type="ECO:0000256" key="11">
    <source>
        <dbReference type="ARBA" id="ARBA00022833"/>
    </source>
</evidence>
<feature type="domain" description="Riboflavin kinase" evidence="18">
    <location>
        <begin position="15"/>
        <end position="143"/>
    </location>
</feature>
<keyword evidence="10" id="KW-0418">Kinase</keyword>
<keyword evidence="7" id="KW-0808">Transferase</keyword>
<dbReference type="InterPro" id="IPR015865">
    <property type="entry name" value="Riboflavin_kinase_bac/euk"/>
</dbReference>
<dbReference type="InterPro" id="IPR023468">
    <property type="entry name" value="Riboflavin_kinase"/>
</dbReference>
<dbReference type="GO" id="GO:0005739">
    <property type="term" value="C:mitochondrion"/>
    <property type="evidence" value="ECO:0007669"/>
    <property type="project" value="TreeGrafter"/>
</dbReference>
<evidence type="ECO:0000256" key="2">
    <source>
        <dbReference type="ARBA" id="ARBA00005201"/>
    </source>
</evidence>
<sequence length="196" mass="21869">MKDKLLNTSNRVFNCLPYFVAGEVVKGFGRGSKELGIPTANLPMEVVRNLPKELDQGVYYGWANVDNGEIHKVVLSIGWNPFYDNKEKSMESHIMHDFGRDFYGSTLKVCILGHLRPELNFDSLQSLIDAINNDIAQADEKLDEAEALKYKNHNFFKIDGTTTSNGSSCDSITNKICNSTKISNGHSPINNGTHQI</sequence>
<evidence type="ECO:0000256" key="9">
    <source>
        <dbReference type="ARBA" id="ARBA00022741"/>
    </source>
</evidence>
<evidence type="ECO:0000256" key="5">
    <source>
        <dbReference type="ARBA" id="ARBA00022630"/>
    </source>
</evidence>
<evidence type="ECO:0000256" key="12">
    <source>
        <dbReference type="ARBA" id="ARBA00022840"/>
    </source>
</evidence>
<name>A0A336M2L4_CULSO</name>
<evidence type="ECO:0000256" key="13">
    <source>
        <dbReference type="ARBA" id="ARBA00029789"/>
    </source>
</evidence>
<comment type="catalytic activity">
    <reaction evidence="14">
        <text>riboflavin + ATP = FMN + ADP + H(+)</text>
        <dbReference type="Rhea" id="RHEA:14357"/>
        <dbReference type="ChEBI" id="CHEBI:15378"/>
        <dbReference type="ChEBI" id="CHEBI:30616"/>
        <dbReference type="ChEBI" id="CHEBI:57986"/>
        <dbReference type="ChEBI" id="CHEBI:58210"/>
        <dbReference type="ChEBI" id="CHEBI:456216"/>
        <dbReference type="EC" id="2.7.1.26"/>
    </reaction>
    <physiologicalReaction direction="left-to-right" evidence="14">
        <dbReference type="Rhea" id="RHEA:14358"/>
    </physiologicalReaction>
</comment>
<evidence type="ECO:0000256" key="7">
    <source>
        <dbReference type="ARBA" id="ARBA00022679"/>
    </source>
</evidence>